<gene>
    <name evidence="2" type="ORF">RCL2_000825600</name>
    <name evidence="1" type="ORF">RclHR1_01450026</name>
</gene>
<evidence type="ECO:0008006" key="4">
    <source>
        <dbReference type="Google" id="ProtNLM"/>
    </source>
</evidence>
<accession>A0A2Z6R5I4</accession>
<dbReference type="Proteomes" id="UP000615446">
    <property type="component" value="Unassembled WGS sequence"/>
</dbReference>
<evidence type="ECO:0000313" key="1">
    <source>
        <dbReference type="EMBL" id="GBB87998.1"/>
    </source>
</evidence>
<comment type="caution">
    <text evidence="1">The sequence shown here is derived from an EMBL/GenBank/DDBJ whole genome shotgun (WGS) entry which is preliminary data.</text>
</comment>
<reference evidence="1 3" key="1">
    <citation type="submission" date="2017-11" db="EMBL/GenBank/DDBJ databases">
        <title>The genome of Rhizophagus clarus HR1 reveals common genetic basis of auxotrophy among arbuscular mycorrhizal fungi.</title>
        <authorList>
            <person name="Kobayashi Y."/>
        </authorList>
    </citation>
    <scope>NUCLEOTIDE SEQUENCE [LARGE SCALE GENOMIC DNA]</scope>
    <source>
        <strain evidence="1 3">HR1</strain>
    </source>
</reference>
<reference evidence="2" key="2">
    <citation type="submission" date="2019-10" db="EMBL/GenBank/DDBJ databases">
        <title>Conservation and host-specific expression of non-tandemly repeated heterogenous ribosome RNA gene in arbuscular mycorrhizal fungi.</title>
        <authorList>
            <person name="Maeda T."/>
            <person name="Kobayashi Y."/>
            <person name="Nakagawa T."/>
            <person name="Ezawa T."/>
            <person name="Yamaguchi K."/>
            <person name="Bino T."/>
            <person name="Nishimoto Y."/>
            <person name="Shigenobu S."/>
            <person name="Kawaguchi M."/>
        </authorList>
    </citation>
    <scope>NUCLEOTIDE SEQUENCE</scope>
    <source>
        <strain evidence="2">HR1</strain>
    </source>
</reference>
<dbReference type="OrthoDB" id="2338937at2759"/>
<dbReference type="EMBL" id="BEXD01000502">
    <property type="protein sequence ID" value="GBB87998.1"/>
    <property type="molecule type" value="Genomic_DNA"/>
</dbReference>
<protein>
    <recommendedName>
        <fullName evidence="4">F-box domain-containing protein</fullName>
    </recommendedName>
</protein>
<name>A0A2Z6R5I4_9GLOM</name>
<dbReference type="Proteomes" id="UP000247702">
    <property type="component" value="Unassembled WGS sequence"/>
</dbReference>
<dbReference type="STRING" id="94130.A0A2Z6R5I4"/>
<dbReference type="EMBL" id="BLAL01000053">
    <property type="protein sequence ID" value="GES80998.1"/>
    <property type="molecule type" value="Genomic_DNA"/>
</dbReference>
<evidence type="ECO:0000313" key="3">
    <source>
        <dbReference type="Proteomes" id="UP000247702"/>
    </source>
</evidence>
<proteinExistence type="predicted"/>
<dbReference type="AlphaFoldDB" id="A0A2Z6R5I4"/>
<keyword evidence="3" id="KW-1185">Reference proteome</keyword>
<sequence>MMRFSDLPELTYEVVKYFQNDVSTLRSCILVNRLWCRIAIPILWENPFSIIAEKYKFIDIYLLSANDDLKAKLKENKFISNSLPSNTLFNYPKFLKCLDTYKFFISFKIWFEAAIIKTPEITRNFSIKALSDFEKSTNISLFKIFIENEVKLHRLEIQISGDSYNAYLCNILEIISQNINFIHDIKILSFYIFNEDTLFKNHVSKIIDLHQNSKRLSFCYDNLPLYKPLLLSKDSNCSNTLNTIIFYQIDLHFLVNNNIFEQLNGLESVHILYCRSLNFGFVQHFINLNKRLKLKTLFISEISQIETLQILLQEFGNHLENFEYDLLINHNLSLKQQLLELIIRYCKNIKFLNIFGFENQVITSLIFNLIENNKQLKYLSIKKLSDDDIECGSFILQNLGQILPSKFEYLSLTLAIKEKDFRVFLEHSKNTFINKLLIIQKDADNDILKCIKEIIMKERRIKYLGIKDANNRDLSNSKDDVRKFKLHNISVRNFNDLFLANHCYDFVTNIDNL</sequence>
<organism evidence="1 3">
    <name type="scientific">Rhizophagus clarus</name>
    <dbReference type="NCBI Taxonomy" id="94130"/>
    <lineage>
        <taxon>Eukaryota</taxon>
        <taxon>Fungi</taxon>
        <taxon>Fungi incertae sedis</taxon>
        <taxon>Mucoromycota</taxon>
        <taxon>Glomeromycotina</taxon>
        <taxon>Glomeromycetes</taxon>
        <taxon>Glomerales</taxon>
        <taxon>Glomeraceae</taxon>
        <taxon>Rhizophagus</taxon>
    </lineage>
</organism>
<evidence type="ECO:0000313" key="2">
    <source>
        <dbReference type="EMBL" id="GES80998.1"/>
    </source>
</evidence>